<dbReference type="EMBL" id="AP014569">
    <property type="protein sequence ID" value="BAO82613.1"/>
    <property type="molecule type" value="Genomic_DNA"/>
</dbReference>
<keyword evidence="4" id="KW-1005">Bacterial flagellum biogenesis</keyword>
<dbReference type="GO" id="GO:0044780">
    <property type="term" value="P:bacterial-type flagellum assembly"/>
    <property type="evidence" value="ECO:0007669"/>
    <property type="project" value="InterPro"/>
</dbReference>
<dbReference type="CDD" id="cd11614">
    <property type="entry name" value="SAF_CpaB_FlgA_like"/>
    <property type="match status" value="1"/>
</dbReference>
<dbReference type="RefSeq" id="WP_052468373.1">
    <property type="nucleotide sequence ID" value="NZ_AP014569.1"/>
</dbReference>
<evidence type="ECO:0000256" key="5">
    <source>
        <dbReference type="SAM" id="MobiDB-lite"/>
    </source>
</evidence>
<accession>A0A060NSU1</accession>
<comment type="similarity">
    <text evidence="4">Belongs to the FlgA family.</text>
</comment>
<keyword evidence="2" id="KW-0732">Signal</keyword>
<dbReference type="KEGG" id="cbab:SMCB_0385"/>
<evidence type="ECO:0000313" key="8">
    <source>
        <dbReference type="Proteomes" id="UP000066014"/>
    </source>
</evidence>
<keyword evidence="7" id="KW-0966">Cell projection</keyword>
<proteinExistence type="inferred from homology"/>
<evidence type="ECO:0000313" key="7">
    <source>
        <dbReference type="EMBL" id="BAO82613.1"/>
    </source>
</evidence>
<dbReference type="Gene3D" id="3.90.1210.10">
    <property type="entry name" value="Antifreeze-like/N-acetylneuraminic acid synthase C-terminal domain"/>
    <property type="match status" value="1"/>
</dbReference>
<dbReference type="InterPro" id="IPR041231">
    <property type="entry name" value="FlgA_N"/>
</dbReference>
<evidence type="ECO:0000256" key="3">
    <source>
        <dbReference type="ARBA" id="ARBA00022764"/>
    </source>
</evidence>
<name>A0A060NSU1_9BURK</name>
<dbReference type="SMART" id="SM00858">
    <property type="entry name" value="SAF"/>
    <property type="match status" value="1"/>
</dbReference>
<organism evidence="7 8">
    <name type="scientific">Serpentinimonas maccroryi</name>
    <dbReference type="NCBI Taxonomy" id="1458426"/>
    <lineage>
        <taxon>Bacteria</taxon>
        <taxon>Pseudomonadati</taxon>
        <taxon>Pseudomonadota</taxon>
        <taxon>Betaproteobacteria</taxon>
        <taxon>Burkholderiales</taxon>
        <taxon>Comamonadaceae</taxon>
        <taxon>Serpentinimonas</taxon>
    </lineage>
</organism>
<evidence type="ECO:0000256" key="1">
    <source>
        <dbReference type="ARBA" id="ARBA00004418"/>
    </source>
</evidence>
<dbReference type="InterPro" id="IPR039246">
    <property type="entry name" value="Flagellar_FlgA"/>
</dbReference>
<feature type="domain" description="SAF" evidence="6">
    <location>
        <begin position="101"/>
        <end position="163"/>
    </location>
</feature>
<dbReference type="Proteomes" id="UP000066014">
    <property type="component" value="Chromosome"/>
</dbReference>
<dbReference type="HOGENOM" id="CLU_070510_2_1_4"/>
<dbReference type="InterPro" id="IPR013974">
    <property type="entry name" value="SAF"/>
</dbReference>
<dbReference type="PANTHER" id="PTHR36307:SF1">
    <property type="entry name" value="FLAGELLA BASAL BODY P-RING FORMATION PROTEIN FLGA"/>
    <property type="match status" value="1"/>
</dbReference>
<gene>
    <name evidence="7" type="ORF">SMCB_0385</name>
</gene>
<reference evidence="7 8" key="1">
    <citation type="journal article" date="2014" name="Nat. Commun.">
        <title>Physiological and genomic features of highly alkaliphilic hydrogen-utilizing Betaproteobacteria from a continental serpentinizing site.</title>
        <authorList>
            <person name="Suzuki S."/>
            <person name="Kuenen J.G."/>
            <person name="Schipper K."/>
            <person name="van der Velde S."/>
            <person name="Ishii S."/>
            <person name="Wu A."/>
            <person name="Sorokin D.Y."/>
            <person name="Tenney A."/>
            <person name="Meng X.Y."/>
            <person name="Morrill P.L."/>
            <person name="Kamagata Y."/>
            <person name="Muyzer G."/>
            <person name="Nealson K.H."/>
        </authorList>
    </citation>
    <scope>NUCLEOTIDE SEQUENCE [LARGE SCALE GENOMIC DNA]</scope>
    <source>
        <strain evidence="7 8">B1</strain>
    </source>
</reference>
<comment type="function">
    <text evidence="4">Involved in the assembly process of the P-ring formation. It may associate with FlgF on the rod constituting a structure essential for the P-ring assembly or may act as a modulator protein for the P-ring assembly.</text>
</comment>
<dbReference type="GO" id="GO:0042597">
    <property type="term" value="C:periplasmic space"/>
    <property type="evidence" value="ECO:0007669"/>
    <property type="project" value="UniProtKB-SubCell"/>
</dbReference>
<evidence type="ECO:0000256" key="4">
    <source>
        <dbReference type="RuleBase" id="RU362063"/>
    </source>
</evidence>
<protein>
    <recommendedName>
        <fullName evidence="4">Flagella basal body P-ring formation protein FlgA</fullName>
    </recommendedName>
</protein>
<keyword evidence="7" id="KW-0969">Cilium</keyword>
<dbReference type="InterPro" id="IPR017585">
    <property type="entry name" value="SAF_FlgA"/>
</dbReference>
<evidence type="ECO:0000256" key="2">
    <source>
        <dbReference type="ARBA" id="ARBA00022729"/>
    </source>
</evidence>
<sequence length="225" mass="24346">MGLSGAAASTQPSPAHQAWSQQTERWINEQLIAQASSDLPLRPEVVVGRFDSRLQLAPCARVEPFMPNNTRLWGRTRIGLRCVQGPVAWTVFLPIEVRAWGPAWVIRQPVRAGTTLTQSDLELTEIDWAAHPSPPLTRSEQWLGLAAVSALQPGQVLRNGMVRAPQMFASGSQVKLQLDGAGFTLSASGTALSHGVLGQAVRVRLPNRQIVNGVVINADTVAVRL</sequence>
<feature type="compositionally biased region" description="Polar residues" evidence="5">
    <location>
        <begin position="7"/>
        <end position="20"/>
    </location>
</feature>
<dbReference type="Gene3D" id="2.30.30.760">
    <property type="match status" value="1"/>
</dbReference>
<dbReference type="Pfam" id="PF13144">
    <property type="entry name" value="ChapFlgA"/>
    <property type="match status" value="1"/>
</dbReference>
<keyword evidence="7" id="KW-0282">Flagellum</keyword>
<comment type="subcellular location">
    <subcellularLocation>
        <location evidence="1 4">Periplasm</location>
    </subcellularLocation>
</comment>
<evidence type="ECO:0000259" key="6">
    <source>
        <dbReference type="SMART" id="SM00858"/>
    </source>
</evidence>
<dbReference type="NCBIfam" id="TIGR03170">
    <property type="entry name" value="flgA_cterm"/>
    <property type="match status" value="1"/>
</dbReference>
<dbReference type="Pfam" id="PF17656">
    <property type="entry name" value="ChapFlgA_N"/>
    <property type="match status" value="1"/>
</dbReference>
<dbReference type="STRING" id="1458426.SMCB_0385"/>
<keyword evidence="8" id="KW-1185">Reference proteome</keyword>
<keyword evidence="3 4" id="KW-0574">Periplasm</keyword>
<dbReference type="AlphaFoldDB" id="A0A060NSU1"/>
<feature type="region of interest" description="Disordered" evidence="5">
    <location>
        <begin position="1"/>
        <end position="20"/>
    </location>
</feature>
<dbReference type="PANTHER" id="PTHR36307">
    <property type="entry name" value="FLAGELLA BASAL BODY P-RING FORMATION PROTEIN FLGA"/>
    <property type="match status" value="1"/>
</dbReference>